<keyword evidence="2" id="KW-1185">Reference proteome</keyword>
<protein>
    <submittedName>
        <fullName evidence="1">9128_t:CDS:1</fullName>
    </submittedName>
</protein>
<feature type="non-terminal residue" evidence="1">
    <location>
        <position position="211"/>
    </location>
</feature>
<evidence type="ECO:0000313" key="1">
    <source>
        <dbReference type="EMBL" id="CAG8780400.1"/>
    </source>
</evidence>
<gene>
    <name evidence="1" type="ORF">SPELUC_LOCUS16368</name>
</gene>
<dbReference type="Proteomes" id="UP000789366">
    <property type="component" value="Unassembled WGS sequence"/>
</dbReference>
<dbReference type="EMBL" id="CAJVPW010060087">
    <property type="protein sequence ID" value="CAG8780400.1"/>
    <property type="molecule type" value="Genomic_DNA"/>
</dbReference>
<accession>A0ACA9R7A2</accession>
<organism evidence="1 2">
    <name type="scientific">Cetraspora pellucida</name>
    <dbReference type="NCBI Taxonomy" id="1433469"/>
    <lineage>
        <taxon>Eukaryota</taxon>
        <taxon>Fungi</taxon>
        <taxon>Fungi incertae sedis</taxon>
        <taxon>Mucoromycota</taxon>
        <taxon>Glomeromycotina</taxon>
        <taxon>Glomeromycetes</taxon>
        <taxon>Diversisporales</taxon>
        <taxon>Gigasporaceae</taxon>
        <taxon>Cetraspora</taxon>
    </lineage>
</organism>
<proteinExistence type="predicted"/>
<feature type="non-terminal residue" evidence="1">
    <location>
        <position position="1"/>
    </location>
</feature>
<sequence length="211" mass="23654">NPEAEETAIDAYNKGRSRIAPLNIATNGDTLSDYNDSTIYLTDEQQRIKELMSDRFLELCITETFGIREGIINLVSTFAFLIKAKIRGKIDELPDDLYITAPMMTDQDGNGQTRETYGTAGRQRIREEINDPDPTKEGSGLINFYFEPVVDGNGDMQPLSIIKKRDVEIKKMKKEEKEGKTECVLNLVKGHGRTGSPQNIKGEQAEFNGSQ</sequence>
<reference evidence="1" key="1">
    <citation type="submission" date="2021-06" db="EMBL/GenBank/DDBJ databases">
        <authorList>
            <person name="Kallberg Y."/>
            <person name="Tangrot J."/>
            <person name="Rosling A."/>
        </authorList>
    </citation>
    <scope>NUCLEOTIDE SEQUENCE</scope>
    <source>
        <strain evidence="1">28 12/20/2015</strain>
    </source>
</reference>
<name>A0ACA9R7A2_9GLOM</name>
<evidence type="ECO:0000313" key="2">
    <source>
        <dbReference type="Proteomes" id="UP000789366"/>
    </source>
</evidence>
<comment type="caution">
    <text evidence="1">The sequence shown here is derived from an EMBL/GenBank/DDBJ whole genome shotgun (WGS) entry which is preliminary data.</text>
</comment>